<dbReference type="InterPro" id="IPR001789">
    <property type="entry name" value="Sig_transdc_resp-reg_receiver"/>
</dbReference>
<dbReference type="AlphaFoldDB" id="A0A956RN10"/>
<evidence type="ECO:0000256" key="4">
    <source>
        <dbReference type="PROSITE-ProRule" id="PRU00169"/>
    </source>
</evidence>
<proteinExistence type="predicted"/>
<comment type="caution">
    <text evidence="6">The sequence shown here is derived from an EMBL/GenBank/DDBJ whole genome shotgun (WGS) entry which is preliminary data.</text>
</comment>
<evidence type="ECO:0000256" key="1">
    <source>
        <dbReference type="ARBA" id="ARBA00022553"/>
    </source>
</evidence>
<keyword evidence="1 4" id="KW-0597">Phosphoprotein</keyword>
<evidence type="ECO:0000256" key="3">
    <source>
        <dbReference type="ARBA" id="ARBA00023125"/>
    </source>
</evidence>
<dbReference type="EMBL" id="JAGQHR010000097">
    <property type="protein sequence ID" value="MCA9727016.1"/>
    <property type="molecule type" value="Genomic_DNA"/>
</dbReference>
<reference evidence="6" key="2">
    <citation type="journal article" date="2021" name="Microbiome">
        <title>Successional dynamics and alternative stable states in a saline activated sludge microbial community over 9 years.</title>
        <authorList>
            <person name="Wang Y."/>
            <person name="Ye J."/>
            <person name="Ju F."/>
            <person name="Liu L."/>
            <person name="Boyd J.A."/>
            <person name="Deng Y."/>
            <person name="Parks D.H."/>
            <person name="Jiang X."/>
            <person name="Yin X."/>
            <person name="Woodcroft B.J."/>
            <person name="Tyson G.W."/>
            <person name="Hugenholtz P."/>
            <person name="Polz M.F."/>
            <person name="Zhang T."/>
        </authorList>
    </citation>
    <scope>NUCLEOTIDE SEQUENCE</scope>
    <source>
        <strain evidence="6">HKST-UBA01</strain>
    </source>
</reference>
<reference evidence="6" key="1">
    <citation type="submission" date="2020-04" db="EMBL/GenBank/DDBJ databases">
        <authorList>
            <person name="Zhang T."/>
        </authorList>
    </citation>
    <scope>NUCLEOTIDE SEQUENCE</scope>
    <source>
        <strain evidence="6">HKST-UBA01</strain>
    </source>
</reference>
<dbReference type="Gene3D" id="3.40.50.2300">
    <property type="match status" value="1"/>
</dbReference>
<protein>
    <submittedName>
        <fullName evidence="6">Response regulator</fullName>
    </submittedName>
</protein>
<evidence type="ECO:0000256" key="2">
    <source>
        <dbReference type="ARBA" id="ARBA00023012"/>
    </source>
</evidence>
<feature type="modified residue" description="4-aspartylphosphate" evidence="4">
    <location>
        <position position="69"/>
    </location>
</feature>
<accession>A0A956RN10</accession>
<evidence type="ECO:0000259" key="5">
    <source>
        <dbReference type="PROSITE" id="PS50110"/>
    </source>
</evidence>
<dbReference type="SMART" id="SM00448">
    <property type="entry name" value="REC"/>
    <property type="match status" value="1"/>
</dbReference>
<dbReference type="PANTHER" id="PTHR48111:SF40">
    <property type="entry name" value="PHOSPHATE REGULON TRANSCRIPTIONAL REGULATORY PROTEIN PHOB"/>
    <property type="match status" value="1"/>
</dbReference>
<gene>
    <name evidence="6" type="ORF">KC729_04980</name>
</gene>
<evidence type="ECO:0000313" key="7">
    <source>
        <dbReference type="Proteomes" id="UP000697710"/>
    </source>
</evidence>
<dbReference type="GO" id="GO:0032993">
    <property type="term" value="C:protein-DNA complex"/>
    <property type="evidence" value="ECO:0007669"/>
    <property type="project" value="TreeGrafter"/>
</dbReference>
<evidence type="ECO:0000313" key="6">
    <source>
        <dbReference type="EMBL" id="MCA9727016.1"/>
    </source>
</evidence>
<dbReference type="CDD" id="cd17574">
    <property type="entry name" value="REC_OmpR"/>
    <property type="match status" value="1"/>
</dbReference>
<dbReference type="GO" id="GO:0006355">
    <property type="term" value="P:regulation of DNA-templated transcription"/>
    <property type="evidence" value="ECO:0007669"/>
    <property type="project" value="TreeGrafter"/>
</dbReference>
<dbReference type="InterPro" id="IPR011006">
    <property type="entry name" value="CheY-like_superfamily"/>
</dbReference>
<sequence length="131" mass="14300">MTEEFSASENTARETTHRETLLVVDDDVRVVELLQITLGGRGYDVQTAYDGETALKLLKAQTPDLVVLDVRLPKKGGLDVLQALRKDATLADVPVILISANAATEARLQGLRLGADDYVTKPFSPRALILR</sequence>
<dbReference type="SUPFAM" id="SSF52172">
    <property type="entry name" value="CheY-like"/>
    <property type="match status" value="1"/>
</dbReference>
<keyword evidence="2" id="KW-0902">Two-component regulatory system</keyword>
<dbReference type="PROSITE" id="PS50110">
    <property type="entry name" value="RESPONSE_REGULATORY"/>
    <property type="match status" value="1"/>
</dbReference>
<feature type="non-terminal residue" evidence="6">
    <location>
        <position position="131"/>
    </location>
</feature>
<dbReference type="GO" id="GO:0000156">
    <property type="term" value="F:phosphorelay response regulator activity"/>
    <property type="evidence" value="ECO:0007669"/>
    <property type="project" value="TreeGrafter"/>
</dbReference>
<dbReference type="Proteomes" id="UP000697710">
    <property type="component" value="Unassembled WGS sequence"/>
</dbReference>
<keyword evidence="3" id="KW-0238">DNA-binding</keyword>
<feature type="domain" description="Response regulatory" evidence="5">
    <location>
        <begin position="20"/>
        <end position="131"/>
    </location>
</feature>
<dbReference type="GO" id="GO:0000976">
    <property type="term" value="F:transcription cis-regulatory region binding"/>
    <property type="evidence" value="ECO:0007669"/>
    <property type="project" value="TreeGrafter"/>
</dbReference>
<dbReference type="Pfam" id="PF00072">
    <property type="entry name" value="Response_reg"/>
    <property type="match status" value="1"/>
</dbReference>
<dbReference type="InterPro" id="IPR039420">
    <property type="entry name" value="WalR-like"/>
</dbReference>
<organism evidence="6 7">
    <name type="scientific">Eiseniibacteriota bacterium</name>
    <dbReference type="NCBI Taxonomy" id="2212470"/>
    <lineage>
        <taxon>Bacteria</taxon>
        <taxon>Candidatus Eiseniibacteriota</taxon>
    </lineage>
</organism>
<dbReference type="GO" id="GO:0005829">
    <property type="term" value="C:cytosol"/>
    <property type="evidence" value="ECO:0007669"/>
    <property type="project" value="TreeGrafter"/>
</dbReference>
<dbReference type="PANTHER" id="PTHR48111">
    <property type="entry name" value="REGULATOR OF RPOS"/>
    <property type="match status" value="1"/>
</dbReference>
<name>A0A956RN10_UNCEI</name>